<sequence length="481" mass="54843">MGLLTKGGLFQQLKDQVAQLTVDYNLDRKYNPKYYFGREQLQIMFTEMLNASGRLAILHQIERMLFTFYMTARPSSLGPVHEIWRKRGYGVCLKHVRVCVLGYMNFRITVHLDEFKGAISGVSADEQRFVLEGVLYMHNLLFDPTIYMVAMLYGRNAFQKKYKSINDLCNDNQAELVIDSSMLQEPLFPEIAPGGSHREFITPLRPALAQAATKSVAYWAQKAGLPCTGVTALRRDAGNMYGLQLGTDKAQDIMNHVGSDRRIFSTHYDRGTANVDVVHIRLGERPGTKENNAGEMLEESARTHSFMDIVVECLLRRNAVAPGHKAEIDVQCNKAAEEDPELIALEDEKQQLYEQYLRCFSHGAKSYKFCIDNVHRIFEFAAGERKQYPRRDPVSFIEGCKLEASELRNKLRVSFDKAANRRYQIKKKFRRRIQQNTTRSYAESPLTGTTEERTTAINDAHKPSTHLVSALMAPPTGSFRF</sequence>
<dbReference type="EMBL" id="ML213595">
    <property type="protein sequence ID" value="TFK40886.1"/>
    <property type="molecule type" value="Genomic_DNA"/>
</dbReference>
<organism evidence="1 2">
    <name type="scientific">Crucibulum laeve</name>
    <dbReference type="NCBI Taxonomy" id="68775"/>
    <lineage>
        <taxon>Eukaryota</taxon>
        <taxon>Fungi</taxon>
        <taxon>Dikarya</taxon>
        <taxon>Basidiomycota</taxon>
        <taxon>Agaricomycotina</taxon>
        <taxon>Agaricomycetes</taxon>
        <taxon>Agaricomycetidae</taxon>
        <taxon>Agaricales</taxon>
        <taxon>Agaricineae</taxon>
        <taxon>Nidulariaceae</taxon>
        <taxon>Crucibulum</taxon>
    </lineage>
</organism>
<name>A0A5C3M8Y1_9AGAR</name>
<dbReference type="Proteomes" id="UP000308652">
    <property type="component" value="Unassembled WGS sequence"/>
</dbReference>
<accession>A0A5C3M8Y1</accession>
<evidence type="ECO:0000313" key="1">
    <source>
        <dbReference type="EMBL" id="TFK40886.1"/>
    </source>
</evidence>
<dbReference type="PANTHER" id="PTHR37535:SF3">
    <property type="entry name" value="FLUG DOMAIN-CONTAINING PROTEIN"/>
    <property type="match status" value="1"/>
</dbReference>
<dbReference type="PANTHER" id="PTHR37535">
    <property type="entry name" value="FLUG DOMAIN PROTEIN"/>
    <property type="match status" value="1"/>
</dbReference>
<protein>
    <submittedName>
        <fullName evidence="1">Uncharacterized protein</fullName>
    </submittedName>
</protein>
<proteinExistence type="predicted"/>
<keyword evidence="2" id="KW-1185">Reference proteome</keyword>
<dbReference type="OrthoDB" id="3253465at2759"/>
<dbReference type="AlphaFoldDB" id="A0A5C3M8Y1"/>
<reference evidence="1 2" key="1">
    <citation type="journal article" date="2019" name="Nat. Ecol. Evol.">
        <title>Megaphylogeny resolves global patterns of mushroom evolution.</title>
        <authorList>
            <person name="Varga T."/>
            <person name="Krizsan K."/>
            <person name="Foldi C."/>
            <person name="Dima B."/>
            <person name="Sanchez-Garcia M."/>
            <person name="Sanchez-Ramirez S."/>
            <person name="Szollosi G.J."/>
            <person name="Szarkandi J.G."/>
            <person name="Papp V."/>
            <person name="Albert L."/>
            <person name="Andreopoulos W."/>
            <person name="Angelini C."/>
            <person name="Antonin V."/>
            <person name="Barry K.W."/>
            <person name="Bougher N.L."/>
            <person name="Buchanan P."/>
            <person name="Buyck B."/>
            <person name="Bense V."/>
            <person name="Catcheside P."/>
            <person name="Chovatia M."/>
            <person name="Cooper J."/>
            <person name="Damon W."/>
            <person name="Desjardin D."/>
            <person name="Finy P."/>
            <person name="Geml J."/>
            <person name="Haridas S."/>
            <person name="Hughes K."/>
            <person name="Justo A."/>
            <person name="Karasinski D."/>
            <person name="Kautmanova I."/>
            <person name="Kiss B."/>
            <person name="Kocsube S."/>
            <person name="Kotiranta H."/>
            <person name="LaButti K.M."/>
            <person name="Lechner B.E."/>
            <person name="Liimatainen K."/>
            <person name="Lipzen A."/>
            <person name="Lukacs Z."/>
            <person name="Mihaltcheva S."/>
            <person name="Morgado L.N."/>
            <person name="Niskanen T."/>
            <person name="Noordeloos M.E."/>
            <person name="Ohm R.A."/>
            <person name="Ortiz-Santana B."/>
            <person name="Ovrebo C."/>
            <person name="Racz N."/>
            <person name="Riley R."/>
            <person name="Savchenko A."/>
            <person name="Shiryaev A."/>
            <person name="Soop K."/>
            <person name="Spirin V."/>
            <person name="Szebenyi C."/>
            <person name="Tomsovsky M."/>
            <person name="Tulloss R.E."/>
            <person name="Uehling J."/>
            <person name="Grigoriev I.V."/>
            <person name="Vagvolgyi C."/>
            <person name="Papp T."/>
            <person name="Martin F.M."/>
            <person name="Miettinen O."/>
            <person name="Hibbett D.S."/>
            <person name="Nagy L.G."/>
        </authorList>
    </citation>
    <scope>NUCLEOTIDE SEQUENCE [LARGE SCALE GENOMIC DNA]</scope>
    <source>
        <strain evidence="1 2">CBS 166.37</strain>
    </source>
</reference>
<evidence type="ECO:0000313" key="2">
    <source>
        <dbReference type="Proteomes" id="UP000308652"/>
    </source>
</evidence>
<gene>
    <name evidence="1" type="ORF">BDQ12DRAFT_412280</name>
</gene>